<organism evidence="4 5">
    <name type="scientific">Dentiscutata erythropus</name>
    <dbReference type="NCBI Taxonomy" id="1348616"/>
    <lineage>
        <taxon>Eukaryota</taxon>
        <taxon>Fungi</taxon>
        <taxon>Fungi incertae sedis</taxon>
        <taxon>Mucoromycota</taxon>
        <taxon>Glomeromycotina</taxon>
        <taxon>Glomeromycetes</taxon>
        <taxon>Diversisporales</taxon>
        <taxon>Gigasporaceae</taxon>
        <taxon>Dentiscutata</taxon>
    </lineage>
</organism>
<dbReference type="EMBL" id="CAJVPY010001607">
    <property type="protein sequence ID" value="CAG8529015.1"/>
    <property type="molecule type" value="Genomic_DNA"/>
</dbReference>
<proteinExistence type="predicted"/>
<feature type="domain" description="L-lysine epsilon oxidase C-terminal" evidence="3">
    <location>
        <begin position="311"/>
        <end position="392"/>
    </location>
</feature>
<dbReference type="AlphaFoldDB" id="A0A9N9FDX9"/>
<accession>A0A9N9FDX9</accession>
<feature type="domain" description="Iminophenyl-pyruvate dimer synthase" evidence="1">
    <location>
        <begin position="489"/>
        <end position="574"/>
    </location>
</feature>
<sequence>MASVDFDSFAIFPALNVARVGNADNDVGDEYYYVGSEIPGVKPQAARFRIYGYKNDKIVGEIKSSEDVTIKWTVVLANKKAAHRGFFGIKNHNNKEPIRNADWPYDRSTLMAIKENSLASNDTGQSVEFKGRVYRYNDNDIVPSDGHELYLGKMIVEKEGSLLIIGGKGKSGCVKEDAFITNYANNDYWYDDTSDGSIDATVTINGEEIRNREGKSWVLVAPPKFAPGIHNVVSLYQVILETQHPVDPDEPINDPVVAENNRGVNYYRDIRPIFETISKNSWVNRKGFMGHGLNKPGEDVYKSFEEIIPDTSQQVKSLNKAALEWCVGGPFYPGIEMTYVAYDKNTFHKEYDFRINYNAIQPGDINAYMALPWQADFNECNTHWWPAQRPDIAIPKKRMDEITNGIIKLDDFEEWTRGFRNNSNNGIYPQWGNMDMVRVWNRLGFVVENTIHNNTETSFVEVDRQELFELNKDNISVKEFTLNNLYCLLKIALQIELSTIPPYLYALYSIKPGSNIGDTVRYKIRHVAAEEMLHASLVANLMVAIGHQPIFYSPTTIPHYPTPLPHIDQDLPIDFESIGDLYQTIKKFFKKLHDMGKIKYQKNFQLEPGMGYAPSTGTGNDGLIVIKDLDSALRAIDLIIVQGEGKYNMSEMKIDGYFDGELKEISGKISGDIVEKNIENNKCMIEGKFDGTIEKGKFENVGENSKISEGIIKGVIKTSNGTKTIERVIQGNFKGFDNNTFFNGSKEKFLSVKIESSLNGKFYGSIEEDSHYNAFKICKIDIENVSESEYQLWPVISDPSVSSYTDPKIIATATAFNAAYSYLMLLLQNVWKTDGQNKKMLVLGGMPALMHGVLKPIATFLAETPISTDTNAGATFGYYKFTRESGPKQQLIEAVKAASEAFPNNDELKNALKVVNSLPDISLSVFDEV</sequence>
<name>A0A9N9FDX9_9GLOM</name>
<dbReference type="Proteomes" id="UP000789405">
    <property type="component" value="Unassembled WGS sequence"/>
</dbReference>
<evidence type="ECO:0000313" key="4">
    <source>
        <dbReference type="EMBL" id="CAG8529015.1"/>
    </source>
</evidence>
<evidence type="ECO:0000259" key="3">
    <source>
        <dbReference type="Pfam" id="PF18417"/>
    </source>
</evidence>
<reference evidence="4" key="1">
    <citation type="submission" date="2021-06" db="EMBL/GenBank/DDBJ databases">
        <authorList>
            <person name="Kallberg Y."/>
            <person name="Tangrot J."/>
            <person name="Rosling A."/>
        </authorList>
    </citation>
    <scope>NUCLEOTIDE SEQUENCE</scope>
    <source>
        <strain evidence="4">MA453B</strain>
    </source>
</reference>
<dbReference type="PANTHER" id="PTHR34400:SF4">
    <property type="entry name" value="MEMBRANE PROTEIN"/>
    <property type="match status" value="1"/>
</dbReference>
<dbReference type="PANTHER" id="PTHR34400">
    <property type="match status" value="1"/>
</dbReference>
<dbReference type="Pfam" id="PF18417">
    <property type="entry name" value="LodA_C"/>
    <property type="match status" value="1"/>
</dbReference>
<dbReference type="Gene3D" id="1.20.1260.10">
    <property type="match status" value="2"/>
</dbReference>
<dbReference type="InterPro" id="IPR026820">
    <property type="entry name" value="VioB/RebD_dom"/>
</dbReference>
<dbReference type="InterPro" id="IPR012347">
    <property type="entry name" value="Ferritin-like"/>
</dbReference>
<gene>
    <name evidence="4" type="ORF">DERYTH_LOCUS4251</name>
</gene>
<dbReference type="InterPro" id="IPR041168">
    <property type="entry name" value="LodA_N"/>
</dbReference>
<evidence type="ECO:0000313" key="5">
    <source>
        <dbReference type="Proteomes" id="UP000789405"/>
    </source>
</evidence>
<protein>
    <submittedName>
        <fullName evidence="4">679_t:CDS:1</fullName>
    </submittedName>
</protein>
<feature type="domain" description="Iminophenyl-pyruvate dimer synthase" evidence="1">
    <location>
        <begin position="575"/>
        <end position="650"/>
    </location>
</feature>
<dbReference type="Pfam" id="PF12902">
    <property type="entry name" value="Ferritin-like"/>
    <property type="match status" value="2"/>
</dbReference>
<dbReference type="OrthoDB" id="2411172at2759"/>
<evidence type="ECO:0000259" key="2">
    <source>
        <dbReference type="Pfam" id="PF17990"/>
    </source>
</evidence>
<keyword evidence="5" id="KW-1185">Reference proteome</keyword>
<dbReference type="Pfam" id="PF17990">
    <property type="entry name" value="LodA_N"/>
    <property type="match status" value="1"/>
</dbReference>
<feature type="domain" description="L-Lysine epsilon oxidase N-terminal" evidence="2">
    <location>
        <begin position="12"/>
        <end position="220"/>
    </location>
</feature>
<dbReference type="InterPro" id="IPR041173">
    <property type="entry name" value="LodA_C"/>
</dbReference>
<evidence type="ECO:0000259" key="1">
    <source>
        <dbReference type="Pfam" id="PF12902"/>
    </source>
</evidence>
<comment type="caution">
    <text evidence="4">The sequence shown here is derived from an EMBL/GenBank/DDBJ whole genome shotgun (WGS) entry which is preliminary data.</text>
</comment>